<feature type="region of interest" description="Disordered" evidence="2">
    <location>
        <begin position="38"/>
        <end position="75"/>
    </location>
</feature>
<dbReference type="EMBL" id="GGFK01001626">
    <property type="protein sequence ID" value="MBW34947.1"/>
    <property type="molecule type" value="Transcribed_RNA"/>
</dbReference>
<keyword evidence="1" id="KW-0175">Coiled coil</keyword>
<dbReference type="SMART" id="SM00240">
    <property type="entry name" value="FHA"/>
    <property type="match status" value="1"/>
</dbReference>
<feature type="compositionally biased region" description="Basic and acidic residues" evidence="2">
    <location>
        <begin position="832"/>
        <end position="848"/>
    </location>
</feature>
<evidence type="ECO:0000256" key="1">
    <source>
        <dbReference type="SAM" id="Coils"/>
    </source>
</evidence>
<sequence>MVIINNRDDFLPFLKSPGVRMQTPLVNSVTTTTASLNRDVGSPAQQQQQQQQQQQLGNINNNNNNNNNNTLINNNNNNSIAGVVGNATTVVTGGSLNVNNINNNNNNNINNNNNGQPQHARALLICRPNSHPFNNRTLYLEPGAQAKVGRSVARIRVSENNAIFDCKVLSRNHAVLWYKDGRFFIKDTGSSNGTFINNIRLSQTCTESEPYEISSGDIVQFGVDVMENTRRETHGCITATLKLFLPDGRETKASQKVGIGGQSAIIPPVDLYRLNQYIQEANQREQILETKLISLQKMVESTRQNSSLGWQAMIDEDRLLSRIDMLEKKLQYCQKNLSDDKLREDLAKLLEEKHQYQNSAKETMYKLHQDRLEAVHKQISLEKALCTSEDECSLLREQLNKTKQQLQETTVCMDSLKSQYDEKVASSEEQLKAKESEITSLTHKLDHFVDVYAIASSDDEQQQQQQQQQQQHPQHPQILSSAMSNWLKNSDIKKLEGSEDIIKAICNDTETDISSNEYTSGLTKLQRRINTLEKNFTLLFGADLKAENDPLDEVESESETSECSILTTTNDNATTTMIKLDPLAVGDGDAGVEVSGNGPLKDGGIDRKKECDGNQNDVNSSISISSTASSIASDDSGDSDASNNTIGGSNVIQQAQNHVEQDEKEKGDGLPAPPYGATPAPTIDRQLTQNVVLRNIRLINSDIMIVTRQMEKSMQQKDSEQQALKAKYEELETELLAFKNELKSRPQLEELERKQQLCDSLTESVSTLRFEVDELRTMNDRCQLEMERLELELLNHKNSENEKLSAFPVPVPEAVTAADSSITVECVPETDDASRRNAGEEGDQKRTTELSMMPQTLLVVTENAPVAEMPSPVTIPPSVPMVDVETQTEPSRDHVSMGSSTSDLRPVLPLDEPLDVSDGGDSSSNSCNPELDEYGDEGEDDDEKTETIDITTVYNGPTGETPVTGATPKPTATVSPAAKNGRNGAPSLLLLASTALAASCDDASSTLRRSTLAAAAKGTEAAFDHELALINHPDVQREEELIVFKEKYAHLSEENVRLNQQLQRLSGEMNQFRYGSPTQLLMYVIPIVAIIGYLMLNRT</sequence>
<dbReference type="Gene3D" id="2.60.200.20">
    <property type="match status" value="1"/>
</dbReference>
<feature type="region of interest" description="Disordered" evidence="2">
    <location>
        <begin position="590"/>
        <end position="683"/>
    </location>
</feature>
<feature type="compositionally biased region" description="Acidic residues" evidence="2">
    <location>
        <begin position="930"/>
        <end position="944"/>
    </location>
</feature>
<dbReference type="PANTHER" id="PTHR15715:SF37">
    <property type="entry name" value="LD47843P"/>
    <property type="match status" value="1"/>
</dbReference>
<feature type="coiled-coil region" evidence="1">
    <location>
        <begin position="714"/>
        <end position="741"/>
    </location>
</feature>
<feature type="region of interest" description="Disordered" evidence="2">
    <location>
        <begin position="868"/>
        <end position="980"/>
    </location>
</feature>
<dbReference type="CDD" id="cd22679">
    <property type="entry name" value="FHA_SLMAP"/>
    <property type="match status" value="1"/>
</dbReference>
<feature type="domain" description="FHA" evidence="4">
    <location>
        <begin position="146"/>
        <end position="201"/>
    </location>
</feature>
<feature type="compositionally biased region" description="Polar residues" evidence="2">
    <location>
        <begin position="643"/>
        <end position="658"/>
    </location>
</feature>
<feature type="compositionally biased region" description="Low complexity" evidence="2">
    <location>
        <begin position="45"/>
        <end position="75"/>
    </location>
</feature>
<feature type="region of interest" description="Disordered" evidence="2">
    <location>
        <begin position="457"/>
        <end position="477"/>
    </location>
</feature>
<keyword evidence="3" id="KW-0472">Membrane</keyword>
<dbReference type="PROSITE" id="PS50006">
    <property type="entry name" value="FHA_DOMAIN"/>
    <property type="match status" value="1"/>
</dbReference>
<dbReference type="Pfam" id="PF00498">
    <property type="entry name" value="FHA"/>
    <property type="match status" value="1"/>
</dbReference>
<feature type="transmembrane region" description="Helical" evidence="3">
    <location>
        <begin position="1080"/>
        <end position="1096"/>
    </location>
</feature>
<organism evidence="5">
    <name type="scientific">Anopheles triannulatus</name>
    <dbReference type="NCBI Taxonomy" id="58253"/>
    <lineage>
        <taxon>Eukaryota</taxon>
        <taxon>Metazoa</taxon>
        <taxon>Ecdysozoa</taxon>
        <taxon>Arthropoda</taxon>
        <taxon>Hexapoda</taxon>
        <taxon>Insecta</taxon>
        <taxon>Pterygota</taxon>
        <taxon>Neoptera</taxon>
        <taxon>Endopterygota</taxon>
        <taxon>Diptera</taxon>
        <taxon>Nematocera</taxon>
        <taxon>Culicoidea</taxon>
        <taxon>Culicidae</taxon>
        <taxon>Anophelinae</taxon>
        <taxon>Anopheles</taxon>
    </lineage>
</organism>
<accession>A0A2M4A2D4</accession>
<dbReference type="SUPFAM" id="SSF49879">
    <property type="entry name" value="SMAD/FHA domain"/>
    <property type="match status" value="1"/>
</dbReference>
<feature type="compositionally biased region" description="Low complexity" evidence="2">
    <location>
        <begin position="620"/>
        <end position="642"/>
    </location>
</feature>
<dbReference type="AlphaFoldDB" id="A0A2M4A2D4"/>
<feature type="coiled-coil region" evidence="1">
    <location>
        <begin position="417"/>
        <end position="444"/>
    </location>
</feature>
<dbReference type="InterPro" id="IPR000253">
    <property type="entry name" value="FHA_dom"/>
</dbReference>
<name>A0A2M4A2D4_9DIPT</name>
<dbReference type="PANTHER" id="PTHR15715">
    <property type="entry name" value="CENTROSOMAL PROTEIN OF 170 KDA"/>
    <property type="match status" value="1"/>
</dbReference>
<feature type="compositionally biased region" description="Basic and acidic residues" evidence="2">
    <location>
        <begin position="659"/>
        <end position="668"/>
    </location>
</feature>
<protein>
    <submittedName>
        <fullName evidence="5">Putative tropomyosin</fullName>
    </submittedName>
</protein>
<evidence type="ECO:0000259" key="4">
    <source>
        <dbReference type="PROSITE" id="PS50006"/>
    </source>
</evidence>
<dbReference type="CDD" id="cd21911">
    <property type="entry name" value="CC1_SLMAP"/>
    <property type="match status" value="1"/>
</dbReference>
<reference evidence="5" key="1">
    <citation type="submission" date="2018-01" db="EMBL/GenBank/DDBJ databases">
        <title>An insight into the sialome of Amazonian anophelines.</title>
        <authorList>
            <person name="Ribeiro J.M."/>
            <person name="Scarpassa V."/>
            <person name="Calvo E."/>
        </authorList>
    </citation>
    <scope>NUCLEOTIDE SEQUENCE</scope>
    <source>
        <tissue evidence="5">Salivary glands</tissue>
    </source>
</reference>
<feature type="compositionally biased region" description="Low complexity" evidence="2">
    <location>
        <begin position="917"/>
        <end position="928"/>
    </location>
</feature>
<evidence type="ECO:0000256" key="3">
    <source>
        <dbReference type="SAM" id="Phobius"/>
    </source>
</evidence>
<dbReference type="InterPro" id="IPR051176">
    <property type="entry name" value="Cent_Immune-Sig_Mod"/>
</dbReference>
<dbReference type="InterPro" id="IPR008984">
    <property type="entry name" value="SMAD_FHA_dom_sf"/>
</dbReference>
<feature type="coiled-coil region" evidence="1">
    <location>
        <begin position="772"/>
        <end position="799"/>
    </location>
</feature>
<feature type="compositionally biased region" description="Low complexity" evidence="2">
    <location>
        <begin position="462"/>
        <end position="477"/>
    </location>
</feature>
<evidence type="ECO:0000313" key="5">
    <source>
        <dbReference type="EMBL" id="MBW34947.1"/>
    </source>
</evidence>
<evidence type="ECO:0000256" key="2">
    <source>
        <dbReference type="SAM" id="MobiDB-lite"/>
    </source>
</evidence>
<keyword evidence="3" id="KW-1133">Transmembrane helix</keyword>
<feature type="compositionally biased region" description="Basic and acidic residues" evidence="2">
    <location>
        <begin position="603"/>
        <end position="612"/>
    </location>
</feature>
<proteinExistence type="predicted"/>
<keyword evidence="3" id="KW-0812">Transmembrane</keyword>
<feature type="region of interest" description="Disordered" evidence="2">
    <location>
        <begin position="829"/>
        <end position="848"/>
    </location>
</feature>